<feature type="domain" description="RNA polymerase sigma-70 region 2" evidence="5">
    <location>
        <begin position="30"/>
        <end position="90"/>
    </location>
</feature>
<organism evidence="7 8">
    <name type="scientific">Dyadobacter fermentans</name>
    <dbReference type="NCBI Taxonomy" id="94254"/>
    <lineage>
        <taxon>Bacteria</taxon>
        <taxon>Pseudomonadati</taxon>
        <taxon>Bacteroidota</taxon>
        <taxon>Cytophagia</taxon>
        <taxon>Cytophagales</taxon>
        <taxon>Spirosomataceae</taxon>
        <taxon>Dyadobacter</taxon>
    </lineage>
</organism>
<dbReference type="Proteomes" id="UP001264980">
    <property type="component" value="Unassembled WGS sequence"/>
</dbReference>
<evidence type="ECO:0000313" key="8">
    <source>
        <dbReference type="Proteomes" id="UP001264980"/>
    </source>
</evidence>
<keyword evidence="4" id="KW-0804">Transcription</keyword>
<dbReference type="InterPro" id="IPR013324">
    <property type="entry name" value="RNA_pol_sigma_r3/r4-like"/>
</dbReference>
<keyword evidence="2" id="KW-0805">Transcription regulation</keyword>
<evidence type="ECO:0000259" key="5">
    <source>
        <dbReference type="Pfam" id="PF04542"/>
    </source>
</evidence>
<dbReference type="CDD" id="cd06171">
    <property type="entry name" value="Sigma70_r4"/>
    <property type="match status" value="1"/>
</dbReference>
<dbReference type="Pfam" id="PF08281">
    <property type="entry name" value="Sigma70_r4_2"/>
    <property type="match status" value="1"/>
</dbReference>
<feature type="domain" description="RNA polymerase sigma factor 70 region 4 type 2" evidence="6">
    <location>
        <begin position="132"/>
        <end position="183"/>
    </location>
</feature>
<protein>
    <submittedName>
        <fullName evidence="7">RNA polymerase sigma-70 factor (ECF subfamily)</fullName>
    </submittedName>
</protein>
<reference evidence="7 8" key="1">
    <citation type="submission" date="2023-07" db="EMBL/GenBank/DDBJ databases">
        <title>Sorghum-associated microbial communities from plants grown in Nebraska, USA.</title>
        <authorList>
            <person name="Schachtman D."/>
        </authorList>
    </citation>
    <scope>NUCLEOTIDE SEQUENCE [LARGE SCALE GENOMIC DNA]</scope>
    <source>
        <strain evidence="7 8">BE57</strain>
    </source>
</reference>
<dbReference type="InterPro" id="IPR014284">
    <property type="entry name" value="RNA_pol_sigma-70_dom"/>
</dbReference>
<dbReference type="Pfam" id="PF04542">
    <property type="entry name" value="Sigma70_r2"/>
    <property type="match status" value="1"/>
</dbReference>
<accession>A0ABU1QR84</accession>
<evidence type="ECO:0000256" key="4">
    <source>
        <dbReference type="ARBA" id="ARBA00023163"/>
    </source>
</evidence>
<evidence type="ECO:0000256" key="3">
    <source>
        <dbReference type="ARBA" id="ARBA00023082"/>
    </source>
</evidence>
<dbReference type="SUPFAM" id="SSF88659">
    <property type="entry name" value="Sigma3 and sigma4 domains of RNA polymerase sigma factors"/>
    <property type="match status" value="1"/>
</dbReference>
<comment type="similarity">
    <text evidence="1">Belongs to the sigma-70 factor family. ECF subfamily.</text>
</comment>
<dbReference type="EMBL" id="JAVDTI010000001">
    <property type="protein sequence ID" value="MDR6803666.1"/>
    <property type="molecule type" value="Genomic_DNA"/>
</dbReference>
<dbReference type="PANTHER" id="PTHR43133">
    <property type="entry name" value="RNA POLYMERASE ECF-TYPE SIGMA FACTO"/>
    <property type="match status" value="1"/>
</dbReference>
<dbReference type="InterPro" id="IPR007627">
    <property type="entry name" value="RNA_pol_sigma70_r2"/>
</dbReference>
<evidence type="ECO:0000256" key="1">
    <source>
        <dbReference type="ARBA" id="ARBA00010641"/>
    </source>
</evidence>
<dbReference type="InterPro" id="IPR036388">
    <property type="entry name" value="WH-like_DNA-bd_sf"/>
</dbReference>
<evidence type="ECO:0000259" key="6">
    <source>
        <dbReference type="Pfam" id="PF08281"/>
    </source>
</evidence>
<dbReference type="InterPro" id="IPR013249">
    <property type="entry name" value="RNA_pol_sigma70_r4_t2"/>
</dbReference>
<dbReference type="InterPro" id="IPR039425">
    <property type="entry name" value="RNA_pol_sigma-70-like"/>
</dbReference>
<gene>
    <name evidence="7" type="ORF">J2W84_000703</name>
</gene>
<comment type="caution">
    <text evidence="7">The sequence shown here is derived from an EMBL/GenBank/DDBJ whole genome shotgun (WGS) entry which is preliminary data.</text>
</comment>
<keyword evidence="8" id="KW-1185">Reference proteome</keyword>
<dbReference type="Gene3D" id="1.10.1740.10">
    <property type="match status" value="1"/>
</dbReference>
<keyword evidence="3" id="KW-0731">Sigma factor</keyword>
<sequence length="204" mass="23927">MQIATSTGETKDHDLWQRIRVGDEQAFTTIFEKYHRTLYNYGSKLSTNSSLVEDAVQDVFIDIWRLRHNLTENVTSVKFYLYRALRRRIHVALDKFPSMEEISELDDEDTPANHTHSEAILIEAESSSARAQRIQELLAQLPERQLEALTLRYFDDFSIDEIAEIMSVNEKSVRNFIYKALTSLRQSREMLLISSLIFWVLLFF</sequence>
<proteinExistence type="inferred from homology"/>
<dbReference type="SUPFAM" id="SSF88946">
    <property type="entry name" value="Sigma2 domain of RNA polymerase sigma factors"/>
    <property type="match status" value="1"/>
</dbReference>
<dbReference type="RefSeq" id="WP_309981075.1">
    <property type="nucleotide sequence ID" value="NZ_JAVDTI010000001.1"/>
</dbReference>
<dbReference type="PANTHER" id="PTHR43133:SF46">
    <property type="entry name" value="RNA POLYMERASE SIGMA-70 FACTOR ECF SUBFAMILY"/>
    <property type="match status" value="1"/>
</dbReference>
<evidence type="ECO:0000256" key="2">
    <source>
        <dbReference type="ARBA" id="ARBA00023015"/>
    </source>
</evidence>
<name>A0ABU1QR84_9BACT</name>
<dbReference type="InterPro" id="IPR013325">
    <property type="entry name" value="RNA_pol_sigma_r2"/>
</dbReference>
<evidence type="ECO:0000313" key="7">
    <source>
        <dbReference type="EMBL" id="MDR6803666.1"/>
    </source>
</evidence>
<dbReference type="NCBIfam" id="TIGR02937">
    <property type="entry name" value="sigma70-ECF"/>
    <property type="match status" value="1"/>
</dbReference>
<dbReference type="Gene3D" id="1.10.10.10">
    <property type="entry name" value="Winged helix-like DNA-binding domain superfamily/Winged helix DNA-binding domain"/>
    <property type="match status" value="1"/>
</dbReference>